<feature type="region of interest" description="Disordered" evidence="1">
    <location>
        <begin position="1"/>
        <end position="22"/>
    </location>
</feature>
<reference evidence="2" key="1">
    <citation type="submission" date="2021-01" db="EMBL/GenBank/DDBJ databases">
        <authorList>
            <person name="Corre E."/>
            <person name="Pelletier E."/>
            <person name="Niang G."/>
            <person name="Scheremetjew M."/>
            <person name="Finn R."/>
            <person name="Kale V."/>
            <person name="Holt S."/>
            <person name="Cochrane G."/>
            <person name="Meng A."/>
            <person name="Brown T."/>
            <person name="Cohen L."/>
        </authorList>
    </citation>
    <scope>NUCLEOTIDE SEQUENCE</scope>
    <source>
        <strain evidence="2">SAG 63-3</strain>
    </source>
</reference>
<organism evidence="2">
    <name type="scientific">Polytomella parva</name>
    <dbReference type="NCBI Taxonomy" id="51329"/>
    <lineage>
        <taxon>Eukaryota</taxon>
        <taxon>Viridiplantae</taxon>
        <taxon>Chlorophyta</taxon>
        <taxon>core chlorophytes</taxon>
        <taxon>Chlorophyceae</taxon>
        <taxon>CS clade</taxon>
        <taxon>Chlamydomonadales</taxon>
        <taxon>Chlamydomonadaceae</taxon>
        <taxon>Polytomella</taxon>
    </lineage>
</organism>
<evidence type="ECO:0000313" key="2">
    <source>
        <dbReference type="EMBL" id="CAD8780625.1"/>
    </source>
</evidence>
<feature type="non-terminal residue" evidence="2">
    <location>
        <position position="330"/>
    </location>
</feature>
<dbReference type="EMBL" id="HBFM01023122">
    <property type="protein sequence ID" value="CAD8780625.1"/>
    <property type="molecule type" value="Transcribed_RNA"/>
</dbReference>
<feature type="compositionally biased region" description="Basic and acidic residues" evidence="1">
    <location>
        <begin position="224"/>
        <end position="253"/>
    </location>
</feature>
<name>A0A7S0VDB8_9CHLO</name>
<feature type="region of interest" description="Disordered" evidence="1">
    <location>
        <begin position="223"/>
        <end position="254"/>
    </location>
</feature>
<feature type="compositionally biased region" description="Polar residues" evidence="1">
    <location>
        <begin position="1"/>
        <end position="14"/>
    </location>
</feature>
<gene>
    <name evidence="2" type="ORF">PPAR00522_LOCUS14989</name>
</gene>
<dbReference type="AlphaFoldDB" id="A0A7S0VDB8"/>
<evidence type="ECO:0000256" key="1">
    <source>
        <dbReference type="SAM" id="MobiDB-lite"/>
    </source>
</evidence>
<sequence length="330" mass="36515">MIDLTSNELGNHTPNRLDGKSPEIICLTSSERPKSKPRISEFSLPRRLFPPQSISNDDVIVVSSSTSTCLPEVTRSPILNNDVSSSIRHRKRKQANVKHNETTRLIDLNNNDTPYKPDVFIPVNDVTGNGALGAKHVESRSIDDQVLEGVLNECFPSEPATSKTIALEPFKTSTIPSPLQPPFPLASPYTPLNLDGKLPYQSLSSMIRYRGVQSFGFMDFSEGGTRDEAGRNEGGEENGYYEREEERSRRYESDVVGTARVLSTTEEDIGGAEGMDGSCCMNDDENNKFYEDLRTPTKSMNKAAVNGMAMSYDGRITNEGVCRDDDKSED</sequence>
<accession>A0A7S0VDB8</accession>
<protein>
    <submittedName>
        <fullName evidence="2">Uncharacterized protein</fullName>
    </submittedName>
</protein>
<proteinExistence type="predicted"/>